<comment type="caution">
    <text evidence="1">The sequence shown here is derived from an EMBL/GenBank/DDBJ whole genome shotgun (WGS) entry which is preliminary data.</text>
</comment>
<gene>
    <name evidence="1" type="ORF">Mgra_00009620</name>
</gene>
<accession>A0A8S9ZBF9</accession>
<evidence type="ECO:0000313" key="1">
    <source>
        <dbReference type="EMBL" id="KAF7627110.1"/>
    </source>
</evidence>
<reference evidence="1" key="1">
    <citation type="journal article" date="2020" name="Ecol. Evol.">
        <title>Genome structure and content of the rice root-knot nematode (Meloidogyne graminicola).</title>
        <authorList>
            <person name="Phan N.T."/>
            <person name="Danchin E.G.J."/>
            <person name="Klopp C."/>
            <person name="Perfus-Barbeoch L."/>
            <person name="Kozlowski D.K."/>
            <person name="Koutsovoulos G.D."/>
            <person name="Lopez-Roques C."/>
            <person name="Bouchez O."/>
            <person name="Zahm M."/>
            <person name="Besnard G."/>
            <person name="Bellafiore S."/>
        </authorList>
    </citation>
    <scope>NUCLEOTIDE SEQUENCE</scope>
    <source>
        <strain evidence="1">VN-18</strain>
    </source>
</reference>
<dbReference type="OrthoDB" id="10496355at2759"/>
<sequence>MHSAKESPDFITDLKDIDPIPPKIKEKTEEILDVMKKENLEKYNVTDRGRILNKKGGREILGSNVQKSLECILRTGISGRLRWGEITPPGTKELEQKLQKDGKIWCH</sequence>
<proteinExistence type="predicted"/>
<dbReference type="Proteomes" id="UP000605970">
    <property type="component" value="Unassembled WGS sequence"/>
</dbReference>
<keyword evidence="2" id="KW-1185">Reference proteome</keyword>
<organism evidence="1 2">
    <name type="scientific">Meloidogyne graminicola</name>
    <dbReference type="NCBI Taxonomy" id="189291"/>
    <lineage>
        <taxon>Eukaryota</taxon>
        <taxon>Metazoa</taxon>
        <taxon>Ecdysozoa</taxon>
        <taxon>Nematoda</taxon>
        <taxon>Chromadorea</taxon>
        <taxon>Rhabditida</taxon>
        <taxon>Tylenchina</taxon>
        <taxon>Tylenchomorpha</taxon>
        <taxon>Tylenchoidea</taxon>
        <taxon>Meloidogynidae</taxon>
        <taxon>Meloidogyninae</taxon>
        <taxon>Meloidogyne</taxon>
    </lineage>
</organism>
<dbReference type="EMBL" id="JABEBT010000169">
    <property type="protein sequence ID" value="KAF7627110.1"/>
    <property type="molecule type" value="Genomic_DNA"/>
</dbReference>
<protein>
    <submittedName>
        <fullName evidence="1">Uncharacterized protein</fullName>
    </submittedName>
</protein>
<dbReference type="AlphaFoldDB" id="A0A8S9ZBF9"/>
<evidence type="ECO:0000313" key="2">
    <source>
        <dbReference type="Proteomes" id="UP000605970"/>
    </source>
</evidence>
<name>A0A8S9ZBF9_9BILA</name>